<keyword evidence="2" id="KW-0597">Phosphoprotein</keyword>
<dbReference type="InterPro" id="IPR036388">
    <property type="entry name" value="WH-like_DNA-bd_sf"/>
</dbReference>
<dbReference type="InterPro" id="IPR011006">
    <property type="entry name" value="CheY-like_superfamily"/>
</dbReference>
<reference evidence="4 5" key="1">
    <citation type="submission" date="2007-06" db="EMBL/GenBank/DDBJ databases">
        <authorList>
            <person name="Shimkets L."/>
            <person name="Ferriera S."/>
            <person name="Johnson J."/>
            <person name="Kravitz S."/>
            <person name="Beeson K."/>
            <person name="Sutton G."/>
            <person name="Rogers Y.-H."/>
            <person name="Friedman R."/>
            <person name="Frazier M."/>
            <person name="Venter J.C."/>
        </authorList>
    </citation>
    <scope>NUCLEOTIDE SEQUENCE [LARGE SCALE GENOMIC DNA]</scope>
    <source>
        <strain evidence="4 5">SIR-1</strain>
    </source>
</reference>
<evidence type="ECO:0000256" key="2">
    <source>
        <dbReference type="PROSITE-ProRule" id="PRU00169"/>
    </source>
</evidence>
<dbReference type="eggNOG" id="COG2197">
    <property type="taxonomic scope" value="Bacteria"/>
</dbReference>
<dbReference type="PANTHER" id="PTHR43214:SF42">
    <property type="entry name" value="TRANSCRIPTIONAL REGULATORY PROTEIN DESR"/>
    <property type="match status" value="1"/>
</dbReference>
<evidence type="ECO:0000259" key="3">
    <source>
        <dbReference type="PROSITE" id="PS50110"/>
    </source>
</evidence>
<keyword evidence="1" id="KW-0238">DNA-binding</keyword>
<feature type="domain" description="Response regulatory" evidence="3">
    <location>
        <begin position="1"/>
        <end position="116"/>
    </location>
</feature>
<dbReference type="STRING" id="391625.PPSIR1_19644"/>
<organism evidence="4 5">
    <name type="scientific">Plesiocystis pacifica SIR-1</name>
    <dbReference type="NCBI Taxonomy" id="391625"/>
    <lineage>
        <taxon>Bacteria</taxon>
        <taxon>Pseudomonadati</taxon>
        <taxon>Myxococcota</taxon>
        <taxon>Polyangia</taxon>
        <taxon>Nannocystales</taxon>
        <taxon>Nannocystaceae</taxon>
        <taxon>Plesiocystis</taxon>
    </lineage>
</organism>
<dbReference type="CDD" id="cd00156">
    <property type="entry name" value="REC"/>
    <property type="match status" value="1"/>
</dbReference>
<name>A6GAM8_9BACT</name>
<evidence type="ECO:0000313" key="4">
    <source>
        <dbReference type="EMBL" id="EDM77090.1"/>
    </source>
</evidence>
<dbReference type="InterPro" id="IPR000792">
    <property type="entry name" value="Tscrpt_reg_LuxR_C"/>
</dbReference>
<dbReference type="EMBL" id="ABCS01000052">
    <property type="protein sequence ID" value="EDM77090.1"/>
    <property type="molecule type" value="Genomic_DNA"/>
</dbReference>
<dbReference type="GO" id="GO:0003677">
    <property type="term" value="F:DNA binding"/>
    <property type="evidence" value="ECO:0007669"/>
    <property type="project" value="UniProtKB-KW"/>
</dbReference>
<evidence type="ECO:0000256" key="1">
    <source>
        <dbReference type="ARBA" id="ARBA00023125"/>
    </source>
</evidence>
<comment type="caution">
    <text evidence="4">The sequence shown here is derived from an EMBL/GenBank/DDBJ whole genome shotgun (WGS) entry which is preliminary data.</text>
</comment>
<dbReference type="PROSITE" id="PS50110">
    <property type="entry name" value="RESPONSE_REGULATORY"/>
    <property type="match status" value="1"/>
</dbReference>
<keyword evidence="5" id="KW-1185">Reference proteome</keyword>
<dbReference type="AlphaFoldDB" id="A6GAM8"/>
<dbReference type="SUPFAM" id="SSF52172">
    <property type="entry name" value="CheY-like"/>
    <property type="match status" value="1"/>
</dbReference>
<dbReference type="SUPFAM" id="SSF46894">
    <property type="entry name" value="C-terminal effector domain of the bipartite response regulators"/>
    <property type="match status" value="1"/>
</dbReference>
<dbReference type="Pfam" id="PF00072">
    <property type="entry name" value="Response_reg"/>
    <property type="match status" value="1"/>
</dbReference>
<dbReference type="Pfam" id="PF00196">
    <property type="entry name" value="GerE"/>
    <property type="match status" value="1"/>
</dbReference>
<dbReference type="InterPro" id="IPR016032">
    <property type="entry name" value="Sig_transdc_resp-reg_C-effctor"/>
</dbReference>
<dbReference type="Gene3D" id="3.40.50.2300">
    <property type="match status" value="1"/>
</dbReference>
<dbReference type="InterPro" id="IPR039420">
    <property type="entry name" value="WalR-like"/>
</dbReference>
<dbReference type="InterPro" id="IPR001789">
    <property type="entry name" value="Sig_transdc_resp-reg_receiver"/>
</dbReference>
<proteinExistence type="predicted"/>
<dbReference type="GO" id="GO:0006355">
    <property type="term" value="P:regulation of DNA-templated transcription"/>
    <property type="evidence" value="ECO:0007669"/>
    <property type="project" value="InterPro"/>
</dbReference>
<dbReference type="Proteomes" id="UP000005801">
    <property type="component" value="Unassembled WGS sequence"/>
</dbReference>
<evidence type="ECO:0000313" key="5">
    <source>
        <dbReference type="Proteomes" id="UP000005801"/>
    </source>
</evidence>
<dbReference type="SMART" id="SM00448">
    <property type="entry name" value="REC"/>
    <property type="match status" value="1"/>
</dbReference>
<protein>
    <submittedName>
        <fullName evidence="4">LuxR family two component system response regulator</fullName>
    </submittedName>
</protein>
<dbReference type="SMART" id="SM00421">
    <property type="entry name" value="HTH_LUXR"/>
    <property type="match status" value="1"/>
</dbReference>
<dbReference type="Gene3D" id="1.10.10.10">
    <property type="entry name" value="Winged helix-like DNA-binding domain superfamily/Winged helix DNA-binding domain"/>
    <property type="match status" value="1"/>
</dbReference>
<sequence length="236" mass="25631">MLLVEDEQAVGDAIADCLEQLGCEVASSSDLGSATARARNPEDIFDVAIVDIELPDGNGLELVEALRSRAQPCVTLVLTGHEEVEWARKAAALGVAGFLRKPVSARKLSSAVAKAIERSREMREWLQPREGGSSDYGEDAKIVAEALVADLGGPRSRPVRTAKEQVRALSLEFGLTARQTEALERVSEGHRDRQIAEDMGVSYSRVRQLLAAGFGKLGVKSRNDFIRFLVERQGSM</sequence>
<accession>A6GAM8</accession>
<gene>
    <name evidence="4" type="ORF">PPSIR1_19644</name>
</gene>
<dbReference type="PANTHER" id="PTHR43214">
    <property type="entry name" value="TWO-COMPONENT RESPONSE REGULATOR"/>
    <property type="match status" value="1"/>
</dbReference>
<dbReference type="GO" id="GO:0000160">
    <property type="term" value="P:phosphorelay signal transduction system"/>
    <property type="evidence" value="ECO:0007669"/>
    <property type="project" value="InterPro"/>
</dbReference>
<feature type="modified residue" description="4-aspartylphosphate" evidence="2">
    <location>
        <position position="51"/>
    </location>
</feature>